<keyword evidence="3" id="KW-0479">Metal-binding</keyword>
<dbReference type="InterPro" id="IPR000086">
    <property type="entry name" value="NUDIX_hydrolase_dom"/>
</dbReference>
<evidence type="ECO:0000259" key="7">
    <source>
        <dbReference type="PROSITE" id="PS51462"/>
    </source>
</evidence>
<dbReference type="PROSITE" id="PS51462">
    <property type="entry name" value="NUDIX"/>
    <property type="match status" value="1"/>
</dbReference>
<dbReference type="EC" id="3.6.1.22" evidence="2"/>
<dbReference type="PANTHER" id="PTHR11383">
    <property type="entry name" value="NUCLEOSIDE DIPHOSPHATE-LINKED MOIETY X MOTIF 13"/>
    <property type="match status" value="1"/>
</dbReference>
<dbReference type="Pfam" id="PF00293">
    <property type="entry name" value="NUDIX"/>
    <property type="match status" value="1"/>
</dbReference>
<keyword evidence="5" id="KW-0460">Magnesium</keyword>
<dbReference type="SUPFAM" id="SSF55811">
    <property type="entry name" value="Nudix"/>
    <property type="match status" value="1"/>
</dbReference>
<dbReference type="GO" id="GO:0016787">
    <property type="term" value="F:hydrolase activity"/>
    <property type="evidence" value="ECO:0007669"/>
    <property type="project" value="UniProtKB-KW"/>
</dbReference>
<evidence type="ECO:0000256" key="6">
    <source>
        <dbReference type="ARBA" id="ARBA00023027"/>
    </source>
</evidence>
<dbReference type="InterPro" id="IPR020084">
    <property type="entry name" value="NUDIX_hydrolase_CS"/>
</dbReference>
<dbReference type="OrthoDB" id="10249612at2759"/>
<reference evidence="8" key="1">
    <citation type="submission" date="2020-11" db="EMBL/GenBank/DDBJ databases">
        <authorList>
            <person name="Tran Van P."/>
        </authorList>
    </citation>
    <scope>NUCLEOTIDE SEQUENCE</scope>
</reference>
<accession>A0A7R8WVE3</accession>
<evidence type="ECO:0000256" key="2">
    <source>
        <dbReference type="ARBA" id="ARBA00012381"/>
    </source>
</evidence>
<dbReference type="AlphaFoldDB" id="A0A7R8WVE3"/>
<evidence type="ECO:0000256" key="4">
    <source>
        <dbReference type="ARBA" id="ARBA00022801"/>
    </source>
</evidence>
<dbReference type="InterPro" id="IPR015797">
    <property type="entry name" value="NUDIX_hydrolase-like_dom_sf"/>
</dbReference>
<dbReference type="EMBL" id="OB693846">
    <property type="protein sequence ID" value="CAD7237931.1"/>
    <property type="molecule type" value="Genomic_DNA"/>
</dbReference>
<evidence type="ECO:0000256" key="1">
    <source>
        <dbReference type="ARBA" id="ARBA00001946"/>
    </source>
</evidence>
<dbReference type="Gene3D" id="3.90.79.10">
    <property type="entry name" value="Nucleoside Triphosphate Pyrophosphohydrolase"/>
    <property type="match status" value="1"/>
</dbReference>
<comment type="cofactor">
    <cofactor evidence="1">
        <name>Mg(2+)</name>
        <dbReference type="ChEBI" id="CHEBI:18420"/>
    </cofactor>
</comment>
<name>A0A7R8WVE3_9CRUS</name>
<dbReference type="GO" id="GO:0046872">
    <property type="term" value="F:metal ion binding"/>
    <property type="evidence" value="ECO:0007669"/>
    <property type="project" value="UniProtKB-KW"/>
</dbReference>
<evidence type="ECO:0000256" key="3">
    <source>
        <dbReference type="ARBA" id="ARBA00022723"/>
    </source>
</evidence>
<dbReference type="InterPro" id="IPR049734">
    <property type="entry name" value="NudC-like_C"/>
</dbReference>
<evidence type="ECO:0000256" key="5">
    <source>
        <dbReference type="ARBA" id="ARBA00022842"/>
    </source>
</evidence>
<keyword evidence="4" id="KW-0378">Hydrolase</keyword>
<protein>
    <recommendedName>
        <fullName evidence="2">NAD(+) diphosphatase</fullName>
        <ecNumber evidence="2">3.6.1.22</ecNumber>
    </recommendedName>
</protein>
<gene>
    <name evidence="8" type="ORF">CTOB1V02_LOCUS15746</name>
</gene>
<dbReference type="PANTHER" id="PTHR11383:SF3">
    <property type="entry name" value="NAD(P)H PYROPHOSPHATASE NUDT13, MITOCHONDRIAL"/>
    <property type="match status" value="1"/>
</dbReference>
<feature type="domain" description="Nudix hydrolase" evidence="7">
    <location>
        <begin position="1"/>
        <end position="98"/>
    </location>
</feature>
<organism evidence="8">
    <name type="scientific">Cyprideis torosa</name>
    <dbReference type="NCBI Taxonomy" id="163714"/>
    <lineage>
        <taxon>Eukaryota</taxon>
        <taxon>Metazoa</taxon>
        <taxon>Ecdysozoa</taxon>
        <taxon>Arthropoda</taxon>
        <taxon>Crustacea</taxon>
        <taxon>Oligostraca</taxon>
        <taxon>Ostracoda</taxon>
        <taxon>Podocopa</taxon>
        <taxon>Podocopida</taxon>
        <taxon>Cytherocopina</taxon>
        <taxon>Cytheroidea</taxon>
        <taxon>Cytherideidae</taxon>
        <taxon>Cyprideis</taxon>
    </lineage>
</organism>
<evidence type="ECO:0000313" key="8">
    <source>
        <dbReference type="EMBL" id="CAD7237931.1"/>
    </source>
</evidence>
<dbReference type="PROSITE" id="PS00893">
    <property type="entry name" value="NUDIX_BOX"/>
    <property type="match status" value="1"/>
</dbReference>
<dbReference type="CDD" id="cd03429">
    <property type="entry name" value="NUDIX_NADH_pyrophosphatase_Nudt13"/>
    <property type="match status" value="1"/>
</dbReference>
<proteinExistence type="predicted"/>
<keyword evidence="6" id="KW-0520">NAD</keyword>
<sequence length="128" mass="14443">MYTCLAGFMETGETIEETVHREVAEEVGLSLSSFRVVDSQHWPFPDNNLMIGCFATAASADEPSIDEKELRDARWFSVEQLEEAVARIEENPIISLVSPGRMDGNVFVPPSGTLANRLIKRWLQERRC</sequence>